<dbReference type="SUPFAM" id="SSF52980">
    <property type="entry name" value="Restriction endonuclease-like"/>
    <property type="match status" value="1"/>
</dbReference>
<dbReference type="PANTHER" id="PTHR10887:SF530">
    <property type="entry name" value="SUPERFAMILY I DNA HELICASES"/>
    <property type="match status" value="1"/>
</dbReference>
<reference evidence="3 4" key="1">
    <citation type="submission" date="2024-04" db="EMBL/GenBank/DDBJ databases">
        <title>Defined microbial consortia suppress multidrug-resistant proinflammatory Enterobacteriaceae via ecological control.</title>
        <authorList>
            <person name="Furuichi M."/>
            <person name="Kawaguchi T."/>
            <person name="Pust M."/>
            <person name="Yasuma K."/>
            <person name="Plichta D."/>
            <person name="Hasegawa N."/>
            <person name="Ohya T."/>
            <person name="Bhattarai S."/>
            <person name="Sasajima S."/>
            <person name="Aoto Y."/>
            <person name="Tuganbaev T."/>
            <person name="Yaginuma M."/>
            <person name="Ueda M."/>
            <person name="Okahashi N."/>
            <person name="Amafuji K."/>
            <person name="Kiridooshi Y."/>
            <person name="Sugita K."/>
            <person name="Strazar M."/>
            <person name="Skelly A."/>
            <person name="Suda W."/>
            <person name="Hattori M."/>
            <person name="Nakamoto N."/>
            <person name="Caballero S."/>
            <person name="Norman J."/>
            <person name="Olle B."/>
            <person name="Tanoue T."/>
            <person name="Arita M."/>
            <person name="Bucci V."/>
            <person name="Atarashi K."/>
            <person name="Xavier R."/>
            <person name="Honda K."/>
        </authorList>
    </citation>
    <scope>NUCLEOTIDE SEQUENCE [LARGE SCALE GENOMIC DNA]</scope>
    <source>
        <strain evidence="4">k04-0078-D8-1</strain>
    </source>
</reference>
<dbReference type="InterPro" id="IPR041677">
    <property type="entry name" value="DNA2/NAM7_AAA_11"/>
</dbReference>
<dbReference type="SUPFAM" id="SSF52540">
    <property type="entry name" value="P-loop containing nucleoside triphosphate hydrolases"/>
    <property type="match status" value="1"/>
</dbReference>
<dbReference type="EMBL" id="BAABYW010000001">
    <property type="protein sequence ID" value="GAA6409956.1"/>
    <property type="molecule type" value="Genomic_DNA"/>
</dbReference>
<gene>
    <name evidence="3" type="ORF">K040078D81_40730</name>
</gene>
<dbReference type="Gene3D" id="3.10.620.30">
    <property type="match status" value="1"/>
</dbReference>
<dbReference type="InterPro" id="IPR041679">
    <property type="entry name" value="DNA2/NAM7-like_C"/>
</dbReference>
<keyword evidence="1" id="KW-0862">Zinc</keyword>
<dbReference type="Gene3D" id="3.40.960.10">
    <property type="entry name" value="VSR Endonuclease"/>
    <property type="match status" value="1"/>
</dbReference>
<dbReference type="Proteomes" id="UP001600943">
    <property type="component" value="Unassembled WGS sequence"/>
</dbReference>
<protein>
    <recommendedName>
        <fullName evidence="2">SWIM-type domain-containing protein</fullName>
    </recommendedName>
</protein>
<keyword evidence="1" id="KW-0479">Metal-binding</keyword>
<dbReference type="InterPro" id="IPR025103">
    <property type="entry name" value="DUF4011"/>
</dbReference>
<feature type="domain" description="SWIM-type" evidence="2">
    <location>
        <begin position="44"/>
        <end position="82"/>
    </location>
</feature>
<dbReference type="Pfam" id="PF13087">
    <property type="entry name" value="AAA_12"/>
    <property type="match status" value="1"/>
</dbReference>
<dbReference type="InterPro" id="IPR049468">
    <property type="entry name" value="Restrct_endonuc-II-like_dom"/>
</dbReference>
<dbReference type="InterPro" id="IPR011335">
    <property type="entry name" value="Restrct_endonuc-II-like"/>
</dbReference>
<dbReference type="PANTHER" id="PTHR10887">
    <property type="entry name" value="DNA2/NAM7 HELICASE FAMILY"/>
    <property type="match status" value="1"/>
</dbReference>
<dbReference type="Pfam" id="PF13086">
    <property type="entry name" value="AAA_11"/>
    <property type="match status" value="2"/>
</dbReference>
<dbReference type="Pfam" id="PF13195">
    <property type="entry name" value="DUF4011"/>
    <property type="match status" value="1"/>
</dbReference>
<evidence type="ECO:0000313" key="4">
    <source>
        <dbReference type="Proteomes" id="UP001600943"/>
    </source>
</evidence>
<keyword evidence="4" id="KW-1185">Reference proteome</keyword>
<sequence length="2112" mass="238095">MEWRALFDQNVLNAAEKYIRSGSIQNLTVDEKRLTARVSGIENFNVEIRLAENTVSSMKCTCSYAGSGCNCEHMAAVLLAWENDTKADPDHAAGENNTKGREKAEIASKNVLQLTCDIDDVLTYAIVHNGVHIVRDICIKNISEADLDDLMVRISSGNELIMDFEQGIEKIKPGEEFHLKNLNVSINAGYLASLTERSSCQLTVGIYSKEDRLLSETINITALAFEQWPGLQYTPELLAAFSMPNHPVVTSLIQLAAKYMEKWTGDPSLAGYQFEDPNRVVHMAAAAYAAIQQKNITYAEPPSSFEEFGQRIRLADTVLDQRLGTCMDMTLLYVACLEAMGLNPVMVMMRGHIFAGVWLVEESFSDMIMDDPSQMEKRMSKGIREMIVVECTAMCAGKGRCFDEAVTLAERNVSDYGNFAFAIDVKRARSMGIRPLPVRVKTAEGFQVQHEDREEKDITNATKNKVEIFNLPDPSQKGTVTKLTQWERKLLDLSLRNMLINMRMTKAVVPLLSSDVSILEDALSEGEEFRVMPRPADMSIAGDGGVTVEALGDLGPFADFIALESKHRRLHSLYAEKELNSSLTKMYRSAKTSMEENGASTLYLALGLLRWFEGKKSAAARYAPIVLVPIDIIRKSASKGYAMRMRDEDAQINITLLEFLKQNYDTEIYGLNPPPMDEHGLDLPKIFAIIRHGVMNLPMWDVVEAGFIGNFSFSQFVMWNDVHSNCTFLENNKIVHSLMMGAVDWDCTIPEGVDTDEAYLPVTVDSSQLRAINMAAAGVSFVLHGPPGTGKSQTITAMVANALTKGKTVLFVAEKMAALEVVQKRLSALGIRDFCLEVHSNKATKKAVLDQLKRGLEIGVWGQKTDYDKKIQDIRKMRADLDAYAKALHVKRPFGKSLRQLMDIYEMIPELNKSVRFDHTYAGSLTESDLDHQAHSLERLIAAGKGIGHPHDHPLQVVHKTEYSQRLKFELETIIRSYRESLEVFRKDMLGFVESMEIKAPVTEDEWRDICNYARSVIAIERIPAFLRRSGSVEREFAAPETYLSMRQAFEAKKAGFLANWNENFLRMEMDTYREKYEQANKKFFGKGKALAALTSEMQAFASFTVETDRILVYLTDISFYQKEAEEIAEAEAALSYEWKEILKDHPTGEALQAYKDHVKGQLQIISHFSDQIQILENEGALKGCIRKAENLITSLESVKAAETQAAELLELTFENTEENWMDSRLKLCAGILENASSIKDWIVYRQFAAECRQRGLGPICDAYEAGIPHDEVMTVYLRSIYRTIILSVIEKEPVLNGFTGIGFNEKIAQFKKLDREFMELTKDEMFYKLTHQLPTSYESVDISRELNILRRAISSNGRGISIRTLFEQIPHILTKICPCMLMSPISAAQYLKAQNDLFDIVIFDEASQLPTCKAVGVLARGKNAVIVGDPNQMPPTSFFAGNTVDEDNLDIEDLDSILDDCLALGMPSAYLHWHYRSRHESLIAFSNQEFYENSMLTFPSVNDREKRVNLVKADGFFDRGKGRVNEGEAKAIVAEIKRRYQSTELTNQTIGVVTFNISQQTLIEDLLQEEYQKDAAFDRWANVGEETLFVKNLENVQGDERDVILFSIAFGPDADGKLSLNFGPLNKDGGWKRLNVAVSRARLEMVVFTVMTADMIDLRRTKSKGVEALKDFLEFAQKGRLQGEYVETRVRRDQGIMEHICQVISDGGYRYQKAVGHSKFKIDIAVANPYNEEEYLLGIMLDGESYRQSSNTKDREVAQSSVLNGLGWELHRIWTMDWWDNRDKELSKLMQVLEEKREKAYQTFLEAQSVCAAEAAAGEKETVEVFADETEAAVKQDETAEDLSGKVTGNVEAAVENEGNVSEQTKAGPEMDEKSEPKFAIDIENRFAPKNRIAEEFDKKVAAGKQNTSAVVKQVLQGGLEYRVEEYVYASEEGIDLTAADYNKKENLEQITTKIQQILDAEAPIAHDRLMKKTLRAFNIARSSPQTLETTDKALKKALTKLNKQAGVRFYWRKDQEPDMYRVYRMDIVSAEKRTVDEICQQELKNAVCFTLQEKGALNKDILMKETIRTMGYARSGTALIAAVERGLKYGRKTGEIGQDTEKRFVLNTDK</sequence>
<dbReference type="InterPro" id="IPR045055">
    <property type="entry name" value="DNA2/NAM7-like"/>
</dbReference>
<dbReference type="Pfam" id="PF18741">
    <property type="entry name" value="MTES_1575"/>
    <property type="match status" value="1"/>
</dbReference>
<dbReference type="InterPro" id="IPR047187">
    <property type="entry name" value="SF1_C_Upf1"/>
</dbReference>
<proteinExistence type="predicted"/>
<organism evidence="3 4">
    <name type="scientific">Blautia hominis</name>
    <dbReference type="NCBI Taxonomy" id="2025493"/>
    <lineage>
        <taxon>Bacteria</taxon>
        <taxon>Bacillati</taxon>
        <taxon>Bacillota</taxon>
        <taxon>Clostridia</taxon>
        <taxon>Lachnospirales</taxon>
        <taxon>Lachnospiraceae</taxon>
        <taxon>Blautia</taxon>
    </lineage>
</organism>
<dbReference type="InterPro" id="IPR027417">
    <property type="entry name" value="P-loop_NTPase"/>
</dbReference>
<evidence type="ECO:0000259" key="2">
    <source>
        <dbReference type="PROSITE" id="PS50966"/>
    </source>
</evidence>
<dbReference type="Gene3D" id="3.40.50.300">
    <property type="entry name" value="P-loop containing nucleotide triphosphate hydrolases"/>
    <property type="match status" value="3"/>
</dbReference>
<dbReference type="RefSeq" id="WP_390408053.1">
    <property type="nucleotide sequence ID" value="NZ_BAABYW010000001.1"/>
</dbReference>
<evidence type="ECO:0000313" key="3">
    <source>
        <dbReference type="EMBL" id="GAA6409956.1"/>
    </source>
</evidence>
<name>A0ABQ0BEU4_9FIRM</name>
<dbReference type="InterPro" id="IPR007527">
    <property type="entry name" value="Znf_SWIM"/>
</dbReference>
<dbReference type="CDD" id="cd18808">
    <property type="entry name" value="SF1_C_Upf1"/>
    <property type="match status" value="1"/>
</dbReference>
<evidence type="ECO:0000256" key="1">
    <source>
        <dbReference type="PROSITE-ProRule" id="PRU00325"/>
    </source>
</evidence>
<accession>A0ABQ0BEU4</accession>
<comment type="caution">
    <text evidence="3">The sequence shown here is derived from an EMBL/GenBank/DDBJ whole genome shotgun (WGS) entry which is preliminary data.</text>
</comment>
<keyword evidence="1" id="KW-0863">Zinc-finger</keyword>
<dbReference type="PROSITE" id="PS50966">
    <property type="entry name" value="ZF_SWIM"/>
    <property type="match status" value="1"/>
</dbReference>